<dbReference type="Proteomes" id="UP000249056">
    <property type="component" value="Unassembled WGS sequence"/>
</dbReference>
<sequence>MILALQEEPSFQTKRRILCVQDHENPYMPNSREEYESTMHALTLNEHKDNQDAANWIVTGIRPSPHGMPESRVSLSDSAPPPILAPDTRHVLGATPSQITQLYADTNPGSRLRRLDRRYDRLVFDALPSILRAEWRIWGVAGWGGGGCWGGIPRADGVCKGSVGAVCEGGEREGE</sequence>
<comment type="caution">
    <text evidence="1">The sequence shown here is derived from an EMBL/GenBank/DDBJ whole genome shotgun (WGS) entry which is preliminary data.</text>
</comment>
<reference evidence="1 2" key="1">
    <citation type="submission" date="2018-06" db="EMBL/GenBank/DDBJ databases">
        <title>Genome Sequence of the Brown Rot Fungal Pathogen Monilinia fructigena.</title>
        <authorList>
            <person name="Landi L."/>
            <person name="De Miccolis Angelini R.M."/>
            <person name="Pollastro S."/>
            <person name="Abate D."/>
            <person name="Faretra F."/>
            <person name="Romanazzi G."/>
        </authorList>
    </citation>
    <scope>NUCLEOTIDE SEQUENCE [LARGE SCALE GENOMIC DNA]</scope>
    <source>
        <strain evidence="1 2">Mfrg269</strain>
    </source>
</reference>
<proteinExistence type="predicted"/>
<dbReference type="EMBL" id="QKRW01000040">
    <property type="protein sequence ID" value="RAL60439.1"/>
    <property type="molecule type" value="Genomic_DNA"/>
</dbReference>
<name>A0A395IQ17_9HELO</name>
<gene>
    <name evidence="1" type="ORF">DID88_000214</name>
</gene>
<protein>
    <submittedName>
        <fullName evidence="1">Uncharacterized protein</fullName>
    </submittedName>
</protein>
<dbReference type="OrthoDB" id="3437476at2759"/>
<evidence type="ECO:0000313" key="2">
    <source>
        <dbReference type="Proteomes" id="UP000249056"/>
    </source>
</evidence>
<organism evidence="1 2">
    <name type="scientific">Monilinia fructigena</name>
    <dbReference type="NCBI Taxonomy" id="38457"/>
    <lineage>
        <taxon>Eukaryota</taxon>
        <taxon>Fungi</taxon>
        <taxon>Dikarya</taxon>
        <taxon>Ascomycota</taxon>
        <taxon>Pezizomycotina</taxon>
        <taxon>Leotiomycetes</taxon>
        <taxon>Helotiales</taxon>
        <taxon>Sclerotiniaceae</taxon>
        <taxon>Monilinia</taxon>
    </lineage>
</organism>
<dbReference type="AlphaFoldDB" id="A0A395IQ17"/>
<keyword evidence="2" id="KW-1185">Reference proteome</keyword>
<evidence type="ECO:0000313" key="1">
    <source>
        <dbReference type="EMBL" id="RAL60439.1"/>
    </source>
</evidence>
<accession>A0A395IQ17</accession>